<dbReference type="Gene3D" id="1.10.10.10">
    <property type="entry name" value="Winged helix-like DNA-binding domain superfamily/Winged helix DNA-binding domain"/>
    <property type="match status" value="1"/>
</dbReference>
<dbReference type="InterPro" id="IPR013325">
    <property type="entry name" value="RNA_pol_sigma_r2"/>
</dbReference>
<keyword evidence="4" id="KW-0804">Transcription</keyword>
<evidence type="ECO:0000256" key="1">
    <source>
        <dbReference type="ARBA" id="ARBA00010641"/>
    </source>
</evidence>
<dbReference type="Pfam" id="PF08281">
    <property type="entry name" value="Sigma70_r4_2"/>
    <property type="match status" value="1"/>
</dbReference>
<evidence type="ECO:0000256" key="4">
    <source>
        <dbReference type="ARBA" id="ARBA00023163"/>
    </source>
</evidence>
<dbReference type="GO" id="GO:0006352">
    <property type="term" value="P:DNA-templated transcription initiation"/>
    <property type="evidence" value="ECO:0007669"/>
    <property type="project" value="InterPro"/>
</dbReference>
<dbReference type="SUPFAM" id="SSF88946">
    <property type="entry name" value="Sigma2 domain of RNA polymerase sigma factors"/>
    <property type="match status" value="1"/>
</dbReference>
<dbReference type="AlphaFoldDB" id="A0A419VUN1"/>
<evidence type="ECO:0000313" key="8">
    <source>
        <dbReference type="Proteomes" id="UP000283387"/>
    </source>
</evidence>
<organism evidence="7 8">
    <name type="scientific">Mangrovibacterium diazotrophicum</name>
    <dbReference type="NCBI Taxonomy" id="1261403"/>
    <lineage>
        <taxon>Bacteria</taxon>
        <taxon>Pseudomonadati</taxon>
        <taxon>Bacteroidota</taxon>
        <taxon>Bacteroidia</taxon>
        <taxon>Marinilabiliales</taxon>
        <taxon>Prolixibacteraceae</taxon>
        <taxon>Mangrovibacterium</taxon>
    </lineage>
</organism>
<dbReference type="OrthoDB" id="1098844at2"/>
<keyword evidence="8" id="KW-1185">Reference proteome</keyword>
<comment type="caution">
    <text evidence="7">The sequence shown here is derived from an EMBL/GenBank/DDBJ whole genome shotgun (WGS) entry which is preliminary data.</text>
</comment>
<dbReference type="PANTHER" id="PTHR43133">
    <property type="entry name" value="RNA POLYMERASE ECF-TYPE SIGMA FACTO"/>
    <property type="match status" value="1"/>
</dbReference>
<dbReference type="InterPro" id="IPR007627">
    <property type="entry name" value="RNA_pol_sigma70_r2"/>
</dbReference>
<keyword evidence="3" id="KW-0731">Sigma factor</keyword>
<dbReference type="PANTHER" id="PTHR43133:SF46">
    <property type="entry name" value="RNA POLYMERASE SIGMA-70 FACTOR ECF SUBFAMILY"/>
    <property type="match status" value="1"/>
</dbReference>
<feature type="domain" description="RNA polymerase sigma factor 70 region 4 type 2" evidence="6">
    <location>
        <begin position="108"/>
        <end position="159"/>
    </location>
</feature>
<gene>
    <name evidence="7" type="ORF">BC643_4673</name>
</gene>
<name>A0A419VUN1_9BACT</name>
<dbReference type="GO" id="GO:0016987">
    <property type="term" value="F:sigma factor activity"/>
    <property type="evidence" value="ECO:0007669"/>
    <property type="project" value="UniProtKB-KW"/>
</dbReference>
<dbReference type="InterPro" id="IPR039425">
    <property type="entry name" value="RNA_pol_sigma-70-like"/>
</dbReference>
<evidence type="ECO:0000313" key="7">
    <source>
        <dbReference type="EMBL" id="RKD85154.1"/>
    </source>
</evidence>
<proteinExistence type="inferred from homology"/>
<dbReference type="SUPFAM" id="SSF88659">
    <property type="entry name" value="Sigma3 and sigma4 domains of RNA polymerase sigma factors"/>
    <property type="match status" value="1"/>
</dbReference>
<accession>A0A419VUN1</accession>
<dbReference type="InterPro" id="IPR014284">
    <property type="entry name" value="RNA_pol_sigma-70_dom"/>
</dbReference>
<dbReference type="InterPro" id="IPR036388">
    <property type="entry name" value="WH-like_DNA-bd_sf"/>
</dbReference>
<sequence>MQNFNLNSEKSFREMFSAYYVSLVNYACTFVSDTDDAEDIVQEVFVNVWERKDGFGDEFKSYLFRSVKNRCLNFLRDSAVKKKRLDEIQEETVEFDLNHDMIREEVYQKLLETLNTLPPQCKKIYQLSLSGMKAFEIAQELNLSVETIKAQKKRAKKLLVTRLGRISYILFVLSQNL</sequence>
<dbReference type="NCBIfam" id="TIGR02985">
    <property type="entry name" value="Sig70_bacteroi1"/>
    <property type="match status" value="1"/>
</dbReference>
<comment type="similarity">
    <text evidence="1">Belongs to the sigma-70 factor family. ECF subfamily.</text>
</comment>
<dbReference type="Gene3D" id="1.10.1740.10">
    <property type="match status" value="1"/>
</dbReference>
<feature type="domain" description="RNA polymerase sigma-70 region 2" evidence="5">
    <location>
        <begin position="15"/>
        <end position="78"/>
    </location>
</feature>
<dbReference type="NCBIfam" id="TIGR02937">
    <property type="entry name" value="sigma70-ECF"/>
    <property type="match status" value="1"/>
</dbReference>
<dbReference type="InterPro" id="IPR014327">
    <property type="entry name" value="RNA_pol_sigma70_bacteroid"/>
</dbReference>
<reference evidence="7 8" key="1">
    <citation type="submission" date="2018-09" db="EMBL/GenBank/DDBJ databases">
        <title>Genomic Encyclopedia of Archaeal and Bacterial Type Strains, Phase II (KMG-II): from individual species to whole genera.</title>
        <authorList>
            <person name="Goeker M."/>
        </authorList>
    </citation>
    <scope>NUCLEOTIDE SEQUENCE [LARGE SCALE GENOMIC DNA]</scope>
    <source>
        <strain evidence="7 8">DSM 27148</strain>
    </source>
</reference>
<dbReference type="GO" id="GO:0003677">
    <property type="term" value="F:DNA binding"/>
    <property type="evidence" value="ECO:0007669"/>
    <property type="project" value="InterPro"/>
</dbReference>
<evidence type="ECO:0000256" key="2">
    <source>
        <dbReference type="ARBA" id="ARBA00023015"/>
    </source>
</evidence>
<dbReference type="RefSeq" id="WP_120275830.1">
    <property type="nucleotide sequence ID" value="NZ_RAPN01000006.1"/>
</dbReference>
<evidence type="ECO:0000259" key="5">
    <source>
        <dbReference type="Pfam" id="PF04542"/>
    </source>
</evidence>
<dbReference type="Proteomes" id="UP000283387">
    <property type="component" value="Unassembled WGS sequence"/>
</dbReference>
<evidence type="ECO:0000256" key="3">
    <source>
        <dbReference type="ARBA" id="ARBA00023082"/>
    </source>
</evidence>
<keyword evidence="2" id="KW-0805">Transcription regulation</keyword>
<dbReference type="InterPro" id="IPR013249">
    <property type="entry name" value="RNA_pol_sigma70_r4_t2"/>
</dbReference>
<evidence type="ECO:0000259" key="6">
    <source>
        <dbReference type="Pfam" id="PF08281"/>
    </source>
</evidence>
<dbReference type="InterPro" id="IPR013324">
    <property type="entry name" value="RNA_pol_sigma_r3/r4-like"/>
</dbReference>
<protein>
    <submittedName>
        <fullName evidence="7">RNA polymerase sigma-70 factor (ECF subfamily)</fullName>
    </submittedName>
</protein>
<dbReference type="Pfam" id="PF04542">
    <property type="entry name" value="Sigma70_r2"/>
    <property type="match status" value="1"/>
</dbReference>
<dbReference type="EMBL" id="RAPN01000006">
    <property type="protein sequence ID" value="RKD85154.1"/>
    <property type="molecule type" value="Genomic_DNA"/>
</dbReference>